<proteinExistence type="predicted"/>
<organism evidence="2 3">
    <name type="scientific">Eleginops maclovinus</name>
    <name type="common">Patagonian blennie</name>
    <name type="synonym">Eleginus maclovinus</name>
    <dbReference type="NCBI Taxonomy" id="56733"/>
    <lineage>
        <taxon>Eukaryota</taxon>
        <taxon>Metazoa</taxon>
        <taxon>Chordata</taxon>
        <taxon>Craniata</taxon>
        <taxon>Vertebrata</taxon>
        <taxon>Euteleostomi</taxon>
        <taxon>Actinopterygii</taxon>
        <taxon>Neopterygii</taxon>
        <taxon>Teleostei</taxon>
        <taxon>Neoteleostei</taxon>
        <taxon>Acanthomorphata</taxon>
        <taxon>Eupercaria</taxon>
        <taxon>Perciformes</taxon>
        <taxon>Notothenioidei</taxon>
        <taxon>Eleginopidae</taxon>
        <taxon>Eleginops</taxon>
    </lineage>
</organism>
<reference evidence="2 3" key="1">
    <citation type="journal article" date="2023" name="Genes (Basel)">
        <title>Chromosome-Level Genome Assembly and Circadian Gene Repertoire of the Patagonia Blennie Eleginops maclovinus-The Closest Ancestral Proxy of Antarctic Cryonotothenioids.</title>
        <authorList>
            <person name="Cheng C.C."/>
            <person name="Rivera-Colon A.G."/>
            <person name="Minhas B.F."/>
            <person name="Wilson L."/>
            <person name="Rayamajhi N."/>
            <person name="Vargas-Chacoff L."/>
            <person name="Catchen J.M."/>
        </authorList>
    </citation>
    <scope>NUCLEOTIDE SEQUENCE [LARGE SCALE GENOMIC DNA]</scope>
    <source>
        <strain evidence="2">JMC-PN-2008</strain>
    </source>
</reference>
<accession>A0AAN7XU47</accession>
<gene>
    <name evidence="2" type="ORF">PBY51_011424</name>
</gene>
<reference evidence="2 3" key="2">
    <citation type="journal article" date="2023" name="Mol. Biol. Evol.">
        <title>Genomics of Secondarily Temperate Adaptation in the Only Non-Antarctic Icefish.</title>
        <authorList>
            <person name="Rivera-Colon A.G."/>
            <person name="Rayamajhi N."/>
            <person name="Minhas B.F."/>
            <person name="Madrigal G."/>
            <person name="Bilyk K.T."/>
            <person name="Yoon V."/>
            <person name="Hune M."/>
            <person name="Gregory S."/>
            <person name="Cheng C.H.C."/>
            <person name="Catchen J.M."/>
        </authorList>
    </citation>
    <scope>NUCLEOTIDE SEQUENCE [LARGE SCALE GENOMIC DNA]</scope>
    <source>
        <strain evidence="2">JMC-PN-2008</strain>
    </source>
</reference>
<protein>
    <submittedName>
        <fullName evidence="2">Uncharacterized protein</fullName>
    </submittedName>
</protein>
<evidence type="ECO:0000256" key="1">
    <source>
        <dbReference type="SAM" id="MobiDB-lite"/>
    </source>
</evidence>
<feature type="region of interest" description="Disordered" evidence="1">
    <location>
        <begin position="57"/>
        <end position="92"/>
    </location>
</feature>
<feature type="compositionally biased region" description="Acidic residues" evidence="1">
    <location>
        <begin position="1"/>
        <end position="12"/>
    </location>
</feature>
<evidence type="ECO:0000313" key="2">
    <source>
        <dbReference type="EMBL" id="KAK5866886.1"/>
    </source>
</evidence>
<name>A0AAN7XU47_ELEMC</name>
<comment type="caution">
    <text evidence="2">The sequence shown here is derived from an EMBL/GenBank/DDBJ whole genome shotgun (WGS) entry which is preliminary data.</text>
</comment>
<evidence type="ECO:0000313" key="3">
    <source>
        <dbReference type="Proteomes" id="UP001346869"/>
    </source>
</evidence>
<keyword evidence="3" id="KW-1185">Reference proteome</keyword>
<sequence>MQEEEEEEEEEDKTSKAREEGQDVVWRANSSQRRAPSLCGFFTASSRPDRIAHHISTAGKTSTAPVSTPGERNQNILQSAATETRGTLTRVT</sequence>
<feature type="compositionally biased region" description="Polar residues" evidence="1">
    <location>
        <begin position="58"/>
        <end position="92"/>
    </location>
</feature>
<dbReference type="Proteomes" id="UP001346869">
    <property type="component" value="Unassembled WGS sequence"/>
</dbReference>
<dbReference type="AlphaFoldDB" id="A0AAN7XU47"/>
<feature type="region of interest" description="Disordered" evidence="1">
    <location>
        <begin position="1"/>
        <end position="36"/>
    </location>
</feature>
<dbReference type="EMBL" id="JAUZQC010000008">
    <property type="protein sequence ID" value="KAK5866886.1"/>
    <property type="molecule type" value="Genomic_DNA"/>
</dbReference>